<gene>
    <name evidence="1" type="ORF">ACFSO8_10460</name>
</gene>
<protein>
    <submittedName>
        <fullName evidence="1">Uncharacterized protein</fullName>
    </submittedName>
</protein>
<proteinExistence type="predicted"/>
<organism evidence="1 2">
    <name type="scientific">Kaistella montana</name>
    <dbReference type="NCBI Taxonomy" id="1849733"/>
    <lineage>
        <taxon>Bacteria</taxon>
        <taxon>Pseudomonadati</taxon>
        <taxon>Bacteroidota</taxon>
        <taxon>Flavobacteriia</taxon>
        <taxon>Flavobacteriales</taxon>
        <taxon>Weeksellaceae</taxon>
        <taxon>Chryseobacterium group</taxon>
        <taxon>Kaistella</taxon>
    </lineage>
</organism>
<accession>A0ABW5KC13</accession>
<dbReference type="RefSeq" id="WP_255930537.1">
    <property type="nucleotide sequence ID" value="NZ_JANFQP010000003.1"/>
</dbReference>
<evidence type="ECO:0000313" key="1">
    <source>
        <dbReference type="EMBL" id="MFD2545878.1"/>
    </source>
</evidence>
<name>A0ABW5KC13_9FLAO</name>
<keyword evidence="2" id="KW-1185">Reference proteome</keyword>
<comment type="caution">
    <text evidence="1">The sequence shown here is derived from an EMBL/GenBank/DDBJ whole genome shotgun (WGS) entry which is preliminary data.</text>
</comment>
<dbReference type="Proteomes" id="UP001597394">
    <property type="component" value="Unassembled WGS sequence"/>
</dbReference>
<sequence length="336" mass="37287">MNKSILFISLFYATWGFSQAIKLVPNNAGYLPVRSYAGATTPNLIYIPIQLYDSNGSKLNNWSLSFRVDGLISNGTQNFPPEKLKFIYNSLEATIPAPKNITPTTQNVGVLTTPIIFSIGSSNLVPNSSYSLETNGYFALTLKYDVQAEGGAYLTQYSSWNNYKVNLIIEIRNRRGDLMDSKPVYFDMQVHPDDLPPTTPSYGIQFDPNANNILLEFKTAGDYANGVSKSFTKAFATTSNTPYVVQVNALNNNLSSINNKLLPISSIKLRVKDNQTQMVMNTISLSNTQQTILSSTAHSGSKFFDTTYFTQAGDTNFFNKAYEQYSGTLIFSIIPQ</sequence>
<reference evidence="2" key="1">
    <citation type="journal article" date="2019" name="Int. J. Syst. Evol. Microbiol.">
        <title>The Global Catalogue of Microorganisms (GCM) 10K type strain sequencing project: providing services to taxonomists for standard genome sequencing and annotation.</title>
        <authorList>
            <consortium name="The Broad Institute Genomics Platform"/>
            <consortium name="The Broad Institute Genome Sequencing Center for Infectious Disease"/>
            <person name="Wu L."/>
            <person name="Ma J."/>
        </authorList>
    </citation>
    <scope>NUCLEOTIDE SEQUENCE [LARGE SCALE GENOMIC DNA]</scope>
    <source>
        <strain evidence="2">KCTC 52204</strain>
    </source>
</reference>
<dbReference type="EMBL" id="JBHULG010000007">
    <property type="protein sequence ID" value="MFD2545878.1"/>
    <property type="molecule type" value="Genomic_DNA"/>
</dbReference>
<evidence type="ECO:0000313" key="2">
    <source>
        <dbReference type="Proteomes" id="UP001597394"/>
    </source>
</evidence>